<dbReference type="AlphaFoldDB" id="A0A4R3KXX5"/>
<dbReference type="NCBIfam" id="NF006960">
    <property type="entry name" value="PRK09437.1"/>
    <property type="match status" value="1"/>
</dbReference>
<comment type="subunit">
    <text evidence="2">Monomer.</text>
</comment>
<keyword evidence="5" id="KW-0049">Antioxidant</keyword>
<dbReference type="CDD" id="cd03017">
    <property type="entry name" value="PRX_BCP"/>
    <property type="match status" value="1"/>
</dbReference>
<dbReference type="Gene3D" id="3.40.30.10">
    <property type="entry name" value="Glutaredoxin"/>
    <property type="match status" value="1"/>
</dbReference>
<sequence>MSKLNPGDKAPRFTGTDQNGNKVSLEDFKGKNLVLYFYPKDDTPGCTAEACNFRDNYASLVSKGYEVVGVSVDDEKSHQQFREKHDLPFTLLADENKKIVEDYGVWGEKNMFGRKYMGTNRVTFVIDGEGIIKHAIRRVDSKNASWQILDLENKA</sequence>
<dbReference type="InterPro" id="IPR013766">
    <property type="entry name" value="Thioredoxin_domain"/>
</dbReference>
<proteinExistence type="inferred from homology"/>
<evidence type="ECO:0000259" key="15">
    <source>
        <dbReference type="PROSITE" id="PS51352"/>
    </source>
</evidence>
<dbReference type="OrthoDB" id="9812811at2"/>
<dbReference type="Proteomes" id="UP000295807">
    <property type="component" value="Unassembled WGS sequence"/>
</dbReference>
<keyword evidence="17" id="KW-1185">Reference proteome</keyword>
<dbReference type="SUPFAM" id="SSF52833">
    <property type="entry name" value="Thioredoxin-like"/>
    <property type="match status" value="1"/>
</dbReference>
<comment type="catalytic activity">
    <reaction evidence="12">
        <text>a hydroperoxide + [thioredoxin]-dithiol = an alcohol + [thioredoxin]-disulfide + H2O</text>
        <dbReference type="Rhea" id="RHEA:62620"/>
        <dbReference type="Rhea" id="RHEA-COMP:10698"/>
        <dbReference type="Rhea" id="RHEA-COMP:10700"/>
        <dbReference type="ChEBI" id="CHEBI:15377"/>
        <dbReference type="ChEBI" id="CHEBI:29950"/>
        <dbReference type="ChEBI" id="CHEBI:30879"/>
        <dbReference type="ChEBI" id="CHEBI:35924"/>
        <dbReference type="ChEBI" id="CHEBI:50058"/>
        <dbReference type="EC" id="1.11.1.24"/>
    </reaction>
</comment>
<protein>
    <recommendedName>
        <fullName evidence="3">thioredoxin-dependent peroxiredoxin</fullName>
        <ecNumber evidence="3">1.11.1.24</ecNumber>
    </recommendedName>
    <alternativeName>
        <fullName evidence="9">Thioredoxin peroxidase</fullName>
    </alternativeName>
    <alternativeName>
        <fullName evidence="11">Thioredoxin-dependent peroxiredoxin Bcp</fullName>
    </alternativeName>
</protein>
<dbReference type="InterPro" id="IPR024706">
    <property type="entry name" value="Peroxiredoxin_AhpC-typ"/>
</dbReference>
<dbReference type="PANTHER" id="PTHR42801:SF4">
    <property type="entry name" value="AHPC_TSA FAMILY PROTEIN"/>
    <property type="match status" value="1"/>
</dbReference>
<gene>
    <name evidence="16" type="ORF">EDD80_101538</name>
</gene>
<reference evidence="16 17" key="1">
    <citation type="submission" date="2019-03" db="EMBL/GenBank/DDBJ databases">
        <title>Genomic Encyclopedia of Type Strains, Phase IV (KMG-IV): sequencing the most valuable type-strain genomes for metagenomic binning, comparative biology and taxonomic classification.</title>
        <authorList>
            <person name="Goeker M."/>
        </authorList>
    </citation>
    <scope>NUCLEOTIDE SEQUENCE [LARGE SCALE GENOMIC DNA]</scope>
    <source>
        <strain evidence="16 17">DSM 21100</strain>
    </source>
</reference>
<evidence type="ECO:0000256" key="5">
    <source>
        <dbReference type="ARBA" id="ARBA00022862"/>
    </source>
</evidence>
<evidence type="ECO:0000256" key="11">
    <source>
        <dbReference type="ARBA" id="ARBA00042639"/>
    </source>
</evidence>
<dbReference type="GO" id="GO:0045454">
    <property type="term" value="P:cell redox homeostasis"/>
    <property type="evidence" value="ECO:0007669"/>
    <property type="project" value="TreeGrafter"/>
</dbReference>
<evidence type="ECO:0000256" key="8">
    <source>
        <dbReference type="ARBA" id="ARBA00023284"/>
    </source>
</evidence>
<dbReference type="InterPro" id="IPR000866">
    <property type="entry name" value="AhpC/TSA"/>
</dbReference>
<dbReference type="GO" id="GO:0034599">
    <property type="term" value="P:cellular response to oxidative stress"/>
    <property type="evidence" value="ECO:0007669"/>
    <property type="project" value="TreeGrafter"/>
</dbReference>
<dbReference type="EC" id="1.11.1.24" evidence="3"/>
<accession>A0A4R3KXX5</accession>
<evidence type="ECO:0000256" key="4">
    <source>
        <dbReference type="ARBA" id="ARBA00022559"/>
    </source>
</evidence>
<evidence type="ECO:0000256" key="10">
    <source>
        <dbReference type="ARBA" id="ARBA00038489"/>
    </source>
</evidence>
<evidence type="ECO:0000256" key="3">
    <source>
        <dbReference type="ARBA" id="ARBA00013017"/>
    </source>
</evidence>
<keyword evidence="6" id="KW-0560">Oxidoreductase</keyword>
<dbReference type="PIRSF" id="PIRSF000239">
    <property type="entry name" value="AHPC"/>
    <property type="match status" value="1"/>
</dbReference>
<dbReference type="PANTHER" id="PTHR42801">
    <property type="entry name" value="THIOREDOXIN-DEPENDENT PEROXIDE REDUCTASE"/>
    <property type="match status" value="1"/>
</dbReference>
<organism evidence="16 17">
    <name type="scientific">Anseongella ginsenosidimutans</name>
    <dbReference type="NCBI Taxonomy" id="496056"/>
    <lineage>
        <taxon>Bacteria</taxon>
        <taxon>Pseudomonadati</taxon>
        <taxon>Bacteroidota</taxon>
        <taxon>Sphingobacteriia</taxon>
        <taxon>Sphingobacteriales</taxon>
        <taxon>Sphingobacteriaceae</taxon>
        <taxon>Anseongella</taxon>
    </lineage>
</organism>
<comment type="caution">
    <text evidence="16">The sequence shown here is derived from an EMBL/GenBank/DDBJ whole genome shotgun (WGS) entry which is preliminary data.</text>
</comment>
<dbReference type="PROSITE" id="PS51352">
    <property type="entry name" value="THIOREDOXIN_2"/>
    <property type="match status" value="1"/>
</dbReference>
<evidence type="ECO:0000256" key="6">
    <source>
        <dbReference type="ARBA" id="ARBA00023002"/>
    </source>
</evidence>
<dbReference type="GO" id="GO:0008379">
    <property type="term" value="F:thioredoxin peroxidase activity"/>
    <property type="evidence" value="ECO:0007669"/>
    <property type="project" value="TreeGrafter"/>
</dbReference>
<evidence type="ECO:0000256" key="9">
    <source>
        <dbReference type="ARBA" id="ARBA00032824"/>
    </source>
</evidence>
<dbReference type="InterPro" id="IPR050924">
    <property type="entry name" value="Peroxiredoxin_BCP/PrxQ"/>
</dbReference>
<keyword evidence="4" id="KW-0575">Peroxidase</keyword>
<dbReference type="Pfam" id="PF00578">
    <property type="entry name" value="AhpC-TSA"/>
    <property type="match status" value="1"/>
</dbReference>
<feature type="domain" description="Thioredoxin" evidence="15">
    <location>
        <begin position="4"/>
        <end position="155"/>
    </location>
</feature>
<dbReference type="EMBL" id="SMAD01000001">
    <property type="protein sequence ID" value="TCS90338.1"/>
    <property type="molecule type" value="Genomic_DNA"/>
</dbReference>
<feature type="region of interest" description="Disordered" evidence="14">
    <location>
        <begin position="1"/>
        <end position="21"/>
    </location>
</feature>
<dbReference type="FunFam" id="3.40.30.10:FF:000007">
    <property type="entry name" value="Thioredoxin-dependent thiol peroxidase"/>
    <property type="match status" value="1"/>
</dbReference>
<dbReference type="GO" id="GO:0005737">
    <property type="term" value="C:cytoplasm"/>
    <property type="evidence" value="ECO:0007669"/>
    <property type="project" value="TreeGrafter"/>
</dbReference>
<comment type="function">
    <text evidence="1">Thiol-specific peroxidase that catalyzes the reduction of hydrogen peroxide and organic hydroperoxides to water and alcohols, respectively. Plays a role in cell protection against oxidative stress by detoxifying peroxides and as sensor of hydrogen peroxide-mediated signaling events.</text>
</comment>
<evidence type="ECO:0000256" key="14">
    <source>
        <dbReference type="SAM" id="MobiDB-lite"/>
    </source>
</evidence>
<evidence type="ECO:0000256" key="7">
    <source>
        <dbReference type="ARBA" id="ARBA00023157"/>
    </source>
</evidence>
<keyword evidence="8" id="KW-0676">Redox-active center</keyword>
<evidence type="ECO:0000313" key="16">
    <source>
        <dbReference type="EMBL" id="TCS90338.1"/>
    </source>
</evidence>
<evidence type="ECO:0000256" key="13">
    <source>
        <dbReference type="PIRSR" id="PIRSR000239-1"/>
    </source>
</evidence>
<dbReference type="RefSeq" id="WP_132127774.1">
    <property type="nucleotide sequence ID" value="NZ_CP042432.1"/>
</dbReference>
<evidence type="ECO:0000256" key="2">
    <source>
        <dbReference type="ARBA" id="ARBA00011245"/>
    </source>
</evidence>
<evidence type="ECO:0000256" key="12">
    <source>
        <dbReference type="ARBA" id="ARBA00049091"/>
    </source>
</evidence>
<keyword evidence="7" id="KW-1015">Disulfide bond</keyword>
<comment type="similarity">
    <text evidence="10">Belongs to the peroxiredoxin family. BCP/PrxQ subfamily.</text>
</comment>
<dbReference type="InterPro" id="IPR036249">
    <property type="entry name" value="Thioredoxin-like_sf"/>
</dbReference>
<evidence type="ECO:0000313" key="17">
    <source>
        <dbReference type="Proteomes" id="UP000295807"/>
    </source>
</evidence>
<name>A0A4R3KXX5_9SPHI</name>
<feature type="active site" description="Cysteine sulfenic acid (-SOH) intermediate; for peroxidase activity" evidence="13">
    <location>
        <position position="46"/>
    </location>
</feature>
<evidence type="ECO:0000256" key="1">
    <source>
        <dbReference type="ARBA" id="ARBA00003330"/>
    </source>
</evidence>